<comment type="similarity">
    <text evidence="2">Belongs to the glutamate-gated ion channel (TC 1.A.10.1) family.</text>
</comment>
<dbReference type="Pfam" id="PF00060">
    <property type="entry name" value="Lig_chan"/>
    <property type="match status" value="1"/>
</dbReference>
<name>A0AAW0ULD8_SCYPA</name>
<keyword evidence="7" id="KW-0675">Receptor</keyword>
<evidence type="ECO:0000256" key="4">
    <source>
        <dbReference type="ARBA" id="ARBA00022692"/>
    </source>
</evidence>
<dbReference type="GO" id="GO:0050906">
    <property type="term" value="P:detection of stimulus involved in sensory perception"/>
    <property type="evidence" value="ECO:0007669"/>
    <property type="project" value="UniProtKB-ARBA"/>
</dbReference>
<comment type="subcellular location">
    <subcellularLocation>
        <location evidence="1">Cell membrane</location>
        <topology evidence="1">Multi-pass membrane protein</topology>
    </subcellularLocation>
</comment>
<keyword evidence="5 9" id="KW-1133">Transmembrane helix</keyword>
<dbReference type="GO" id="GO:0015276">
    <property type="term" value="F:ligand-gated monoatomic ion channel activity"/>
    <property type="evidence" value="ECO:0007669"/>
    <property type="project" value="InterPro"/>
</dbReference>
<feature type="transmembrane region" description="Helical" evidence="9">
    <location>
        <begin position="15"/>
        <end position="33"/>
    </location>
</feature>
<dbReference type="Proteomes" id="UP001487740">
    <property type="component" value="Unassembled WGS sequence"/>
</dbReference>
<keyword evidence="8" id="KW-0325">Glycoprotein</keyword>
<evidence type="ECO:0000313" key="12">
    <source>
        <dbReference type="Proteomes" id="UP001487740"/>
    </source>
</evidence>
<dbReference type="PANTHER" id="PTHR42643">
    <property type="entry name" value="IONOTROPIC RECEPTOR 20A-RELATED"/>
    <property type="match status" value="1"/>
</dbReference>
<dbReference type="Gene3D" id="1.10.287.70">
    <property type="match status" value="1"/>
</dbReference>
<keyword evidence="4 9" id="KW-0812">Transmembrane</keyword>
<protein>
    <recommendedName>
        <fullName evidence="10">Ionotropic glutamate receptor C-terminal domain-containing protein</fullName>
    </recommendedName>
</protein>
<feature type="domain" description="Ionotropic glutamate receptor C-terminal" evidence="10">
    <location>
        <begin position="14"/>
        <end position="291"/>
    </location>
</feature>
<evidence type="ECO:0000259" key="10">
    <source>
        <dbReference type="Pfam" id="PF00060"/>
    </source>
</evidence>
<evidence type="ECO:0000256" key="7">
    <source>
        <dbReference type="ARBA" id="ARBA00023170"/>
    </source>
</evidence>
<dbReference type="InterPro" id="IPR001320">
    <property type="entry name" value="Iontro_rcpt_C"/>
</dbReference>
<dbReference type="AlphaFoldDB" id="A0AAW0ULD8"/>
<evidence type="ECO:0000256" key="2">
    <source>
        <dbReference type="ARBA" id="ARBA00008685"/>
    </source>
</evidence>
<evidence type="ECO:0000256" key="3">
    <source>
        <dbReference type="ARBA" id="ARBA00022475"/>
    </source>
</evidence>
<keyword evidence="3" id="KW-1003">Cell membrane</keyword>
<dbReference type="PANTHER" id="PTHR42643:SF24">
    <property type="entry name" value="IONOTROPIC RECEPTOR 60A"/>
    <property type="match status" value="1"/>
</dbReference>
<dbReference type="EMBL" id="JARAKH010000009">
    <property type="protein sequence ID" value="KAK8400954.1"/>
    <property type="molecule type" value="Genomic_DNA"/>
</dbReference>
<evidence type="ECO:0000256" key="8">
    <source>
        <dbReference type="ARBA" id="ARBA00023180"/>
    </source>
</evidence>
<dbReference type="GO" id="GO:0005886">
    <property type="term" value="C:plasma membrane"/>
    <property type="evidence" value="ECO:0007669"/>
    <property type="project" value="UniProtKB-SubCell"/>
</dbReference>
<accession>A0AAW0ULD8</accession>
<keyword evidence="12" id="KW-1185">Reference proteome</keyword>
<gene>
    <name evidence="11" type="ORF">O3P69_002619</name>
</gene>
<dbReference type="InterPro" id="IPR052192">
    <property type="entry name" value="Insect_Ionotropic_Sensory_Rcpt"/>
</dbReference>
<evidence type="ECO:0000256" key="1">
    <source>
        <dbReference type="ARBA" id="ARBA00004651"/>
    </source>
</evidence>
<organism evidence="11 12">
    <name type="scientific">Scylla paramamosain</name>
    <name type="common">Mud crab</name>
    <dbReference type="NCBI Taxonomy" id="85552"/>
    <lineage>
        <taxon>Eukaryota</taxon>
        <taxon>Metazoa</taxon>
        <taxon>Ecdysozoa</taxon>
        <taxon>Arthropoda</taxon>
        <taxon>Crustacea</taxon>
        <taxon>Multicrustacea</taxon>
        <taxon>Malacostraca</taxon>
        <taxon>Eumalacostraca</taxon>
        <taxon>Eucarida</taxon>
        <taxon>Decapoda</taxon>
        <taxon>Pleocyemata</taxon>
        <taxon>Brachyura</taxon>
        <taxon>Eubrachyura</taxon>
        <taxon>Portunoidea</taxon>
        <taxon>Portunidae</taxon>
        <taxon>Portuninae</taxon>
        <taxon>Scylla</taxon>
    </lineage>
</organism>
<keyword evidence="6 9" id="KW-0472">Membrane</keyword>
<sequence>MCVRVCSITFSSGTVWVAVVAGTMVWGAALWLLISIKRNSSERHLLNLSSSLFYGWGLLLEDQPYHPPAFSAGQLMVGVWLIACLILRASYTCSLISHLVVQGKSVAINSLEELVELQRSKGWEWGTRTFDGAFNSLLTISTNQDYQTVKTHMQTLETDIGIRRVLEGGFSYIRNYYVTRILMETYHSREAGDNPFHIATARYPLFAGNTWAFRRGTSFITRFDDVLQRFLDSGLITHWMDDVISKHIWEKRREKKDTSFTTSTYAMTDGGEVVLGLRHLQATFYTLFLGLAAAACTFILEQVAGRSFSIAP</sequence>
<evidence type="ECO:0000256" key="5">
    <source>
        <dbReference type="ARBA" id="ARBA00022989"/>
    </source>
</evidence>
<evidence type="ECO:0000313" key="11">
    <source>
        <dbReference type="EMBL" id="KAK8400954.1"/>
    </source>
</evidence>
<comment type="caution">
    <text evidence="11">The sequence shown here is derived from an EMBL/GenBank/DDBJ whole genome shotgun (WGS) entry which is preliminary data.</text>
</comment>
<proteinExistence type="inferred from homology"/>
<evidence type="ECO:0000256" key="6">
    <source>
        <dbReference type="ARBA" id="ARBA00023136"/>
    </source>
</evidence>
<reference evidence="11 12" key="1">
    <citation type="submission" date="2023-03" db="EMBL/GenBank/DDBJ databases">
        <title>High-quality genome of Scylla paramamosain provides insights in environmental adaptation.</title>
        <authorList>
            <person name="Zhang L."/>
        </authorList>
    </citation>
    <scope>NUCLEOTIDE SEQUENCE [LARGE SCALE GENOMIC DNA]</scope>
    <source>
        <strain evidence="11">LZ_2023a</strain>
        <tissue evidence="11">Muscle</tissue>
    </source>
</reference>
<feature type="transmembrane region" description="Helical" evidence="9">
    <location>
        <begin position="282"/>
        <end position="300"/>
    </location>
</feature>
<evidence type="ECO:0000256" key="9">
    <source>
        <dbReference type="SAM" id="Phobius"/>
    </source>
</evidence>